<evidence type="ECO:0000259" key="4">
    <source>
        <dbReference type="Pfam" id="PF22788"/>
    </source>
</evidence>
<feature type="coiled-coil region" evidence="2">
    <location>
        <begin position="409"/>
        <end position="443"/>
    </location>
</feature>
<keyword evidence="6" id="KW-1185">Reference proteome</keyword>
<dbReference type="STRING" id="436010.A0A166AAV8"/>
<proteinExistence type="predicted"/>
<feature type="compositionally biased region" description="Low complexity" evidence="3">
    <location>
        <begin position="1"/>
        <end position="17"/>
    </location>
</feature>
<evidence type="ECO:0000313" key="5">
    <source>
        <dbReference type="EMBL" id="KZP11421.1"/>
    </source>
</evidence>
<dbReference type="OrthoDB" id="29061at2759"/>
<evidence type="ECO:0000256" key="1">
    <source>
        <dbReference type="ARBA" id="ARBA00022490"/>
    </source>
</evidence>
<organism evidence="5 6">
    <name type="scientific">Athelia psychrophila</name>
    <dbReference type="NCBI Taxonomy" id="1759441"/>
    <lineage>
        <taxon>Eukaryota</taxon>
        <taxon>Fungi</taxon>
        <taxon>Dikarya</taxon>
        <taxon>Basidiomycota</taxon>
        <taxon>Agaricomycotina</taxon>
        <taxon>Agaricomycetes</taxon>
        <taxon>Agaricomycetidae</taxon>
        <taxon>Atheliales</taxon>
        <taxon>Atheliaceae</taxon>
        <taxon>Athelia</taxon>
    </lineage>
</organism>
<evidence type="ECO:0000256" key="2">
    <source>
        <dbReference type="SAM" id="Coils"/>
    </source>
</evidence>
<dbReference type="PANTHER" id="PTHR10758:SF1">
    <property type="entry name" value="COP9 SIGNALOSOME COMPLEX SUBUNIT 3"/>
    <property type="match status" value="1"/>
</dbReference>
<dbReference type="GO" id="GO:0008180">
    <property type="term" value="C:COP9 signalosome"/>
    <property type="evidence" value="ECO:0007669"/>
    <property type="project" value="TreeGrafter"/>
</dbReference>
<feature type="domain" description="COP9 signalosome complex subunit 3 N-terminal helical repeats" evidence="4">
    <location>
        <begin position="85"/>
        <end position="287"/>
    </location>
</feature>
<dbReference type="Proteomes" id="UP000076532">
    <property type="component" value="Unassembled WGS sequence"/>
</dbReference>
<dbReference type="EMBL" id="KV417663">
    <property type="protein sequence ID" value="KZP11421.1"/>
    <property type="molecule type" value="Genomic_DNA"/>
</dbReference>
<keyword evidence="1" id="KW-0963">Cytoplasm</keyword>
<name>A0A166AAV8_9AGAM</name>
<dbReference type="PANTHER" id="PTHR10758">
    <property type="entry name" value="26S PROTEASOME NON-ATPASE REGULATORY SUBUNIT 3/COP9 SIGNALOSOME COMPLEX SUBUNIT 3"/>
    <property type="match status" value="1"/>
</dbReference>
<evidence type="ECO:0000256" key="3">
    <source>
        <dbReference type="SAM" id="MobiDB-lite"/>
    </source>
</evidence>
<dbReference type="InterPro" id="IPR050756">
    <property type="entry name" value="CSN3"/>
</dbReference>
<sequence>MSSQSQSNSHPTSSSHNMDATSSNSPLLTLDGILAGIIATPAPQPAVLAHLLRTCAPRDVRDNILCGTTSTGADPLLILDVGNPGHTVGVLYILAARLASTTIAPPAISYIESFCRSFDPAAARCAADRVTLVAQGILHISEASNKTKYALQPIYDLITRFAPPNTLTALHSIFLRACIVTGNQTLALPLLAVGPLSPPLPSSPSGKELLDTLSYTDHLTYHYTAGFALATLHHWPLACDFLETVVAAPSLSGAVSALQLEAFKKLTLIQLIHTGAAPLPPKYTAPLLARLLQTSPYGAFAKAYPGAPSYLAGILENERALFDADRNTGLMKLALGRVPRWNVRRLEGTYASIGLAEAGAKVGLDEAGVVAAVLDLVEAGEINARIDPPGVLTFSSSPAGNKARTRGEVDRALREAETHAVTLKRLEMELARSRDYLSKAVRNREEPNWGAVEEDMMFAPGERGMASFADDAMYS</sequence>
<feature type="region of interest" description="Disordered" evidence="3">
    <location>
        <begin position="1"/>
        <end position="22"/>
    </location>
</feature>
<dbReference type="Pfam" id="PF22788">
    <property type="entry name" value="COP9_hel_rpt"/>
    <property type="match status" value="1"/>
</dbReference>
<gene>
    <name evidence="5" type="ORF">FIBSPDRAFT_1050759</name>
</gene>
<dbReference type="InterPro" id="IPR055089">
    <property type="entry name" value="COP9_N"/>
</dbReference>
<keyword evidence="2" id="KW-0175">Coiled coil</keyword>
<dbReference type="AlphaFoldDB" id="A0A166AAV8"/>
<reference evidence="5 6" key="1">
    <citation type="journal article" date="2016" name="Mol. Biol. Evol.">
        <title>Comparative Genomics of Early-Diverging Mushroom-Forming Fungi Provides Insights into the Origins of Lignocellulose Decay Capabilities.</title>
        <authorList>
            <person name="Nagy L.G."/>
            <person name="Riley R."/>
            <person name="Tritt A."/>
            <person name="Adam C."/>
            <person name="Daum C."/>
            <person name="Floudas D."/>
            <person name="Sun H."/>
            <person name="Yadav J.S."/>
            <person name="Pangilinan J."/>
            <person name="Larsson K.H."/>
            <person name="Matsuura K."/>
            <person name="Barry K."/>
            <person name="Labutti K."/>
            <person name="Kuo R."/>
            <person name="Ohm R.A."/>
            <person name="Bhattacharya S.S."/>
            <person name="Shirouzu T."/>
            <person name="Yoshinaga Y."/>
            <person name="Martin F.M."/>
            <person name="Grigoriev I.V."/>
            <person name="Hibbett D.S."/>
        </authorList>
    </citation>
    <scope>NUCLEOTIDE SEQUENCE [LARGE SCALE GENOMIC DNA]</scope>
    <source>
        <strain evidence="5 6">CBS 109695</strain>
    </source>
</reference>
<dbReference type="GO" id="GO:0006511">
    <property type="term" value="P:ubiquitin-dependent protein catabolic process"/>
    <property type="evidence" value="ECO:0007669"/>
    <property type="project" value="TreeGrafter"/>
</dbReference>
<accession>A0A166AAV8</accession>
<evidence type="ECO:0000313" key="6">
    <source>
        <dbReference type="Proteomes" id="UP000076532"/>
    </source>
</evidence>
<protein>
    <recommendedName>
        <fullName evidence="4">COP9 signalosome complex subunit 3 N-terminal helical repeats domain-containing protein</fullName>
    </recommendedName>
</protein>